<dbReference type="GO" id="GO:0016491">
    <property type="term" value="F:oxidoreductase activity"/>
    <property type="evidence" value="ECO:0007669"/>
    <property type="project" value="UniProtKB-KW"/>
</dbReference>
<dbReference type="PRINTS" id="PR00081">
    <property type="entry name" value="GDHRDH"/>
</dbReference>
<dbReference type="InterPro" id="IPR051122">
    <property type="entry name" value="SDR_DHRS6-like"/>
</dbReference>
<dbReference type="PROSITE" id="PS00061">
    <property type="entry name" value="ADH_SHORT"/>
    <property type="match status" value="1"/>
</dbReference>
<dbReference type="InterPro" id="IPR036291">
    <property type="entry name" value="NAD(P)-bd_dom_sf"/>
</dbReference>
<reference evidence="3 4" key="1">
    <citation type="journal article" date="2023" name="Virus Evol.">
        <title>Computational host range prediction-The good, the bad, and the ugly.</title>
        <authorList>
            <person name="Howell A.A."/>
            <person name="Versoza C.J."/>
            <person name="Pfeifer S.P."/>
        </authorList>
    </citation>
    <scope>NUCLEOTIDE SEQUENCE [LARGE SCALE GENOMIC DNA]</scope>
    <source>
        <strain evidence="3 4">1610/1b</strain>
    </source>
</reference>
<dbReference type="SUPFAM" id="SSF51735">
    <property type="entry name" value="NAD(P)-binding Rossmann-fold domains"/>
    <property type="match status" value="1"/>
</dbReference>
<dbReference type="InterPro" id="IPR020904">
    <property type="entry name" value="Sc_DH/Rdtase_CS"/>
</dbReference>
<evidence type="ECO:0000313" key="4">
    <source>
        <dbReference type="Proteomes" id="UP001479933"/>
    </source>
</evidence>
<dbReference type="Gene3D" id="3.40.50.720">
    <property type="entry name" value="NAD(P)-binding Rossmann-like Domain"/>
    <property type="match status" value="1"/>
</dbReference>
<gene>
    <name evidence="3" type="ORF">RVF87_11995</name>
</gene>
<dbReference type="EC" id="1.1.-.-" evidence="3"/>
<keyword evidence="2 3" id="KW-0560">Oxidoreductase</keyword>
<dbReference type="RefSeq" id="WP_066164572.1">
    <property type="nucleotide sequence ID" value="NZ_CP136137.1"/>
</dbReference>
<evidence type="ECO:0000256" key="2">
    <source>
        <dbReference type="ARBA" id="ARBA00023002"/>
    </source>
</evidence>
<evidence type="ECO:0000256" key="1">
    <source>
        <dbReference type="ARBA" id="ARBA00006484"/>
    </source>
</evidence>
<evidence type="ECO:0000313" key="3">
    <source>
        <dbReference type="EMBL" id="WYY05806.1"/>
    </source>
</evidence>
<accession>A0ABZ2TXB2</accession>
<dbReference type="InterPro" id="IPR002347">
    <property type="entry name" value="SDR_fam"/>
</dbReference>
<dbReference type="Pfam" id="PF13561">
    <property type="entry name" value="adh_short_C2"/>
    <property type="match status" value="1"/>
</dbReference>
<dbReference type="PRINTS" id="PR00080">
    <property type="entry name" value="SDRFAMILY"/>
</dbReference>
<name>A0ABZ2TXB2_9ACTN</name>
<dbReference type="EMBL" id="CP136137">
    <property type="protein sequence ID" value="WYY05806.1"/>
    <property type="molecule type" value="Genomic_DNA"/>
</dbReference>
<dbReference type="PANTHER" id="PTHR43477">
    <property type="entry name" value="DIHYDROANTICAPSIN 7-DEHYDROGENASE"/>
    <property type="match status" value="1"/>
</dbReference>
<protein>
    <submittedName>
        <fullName evidence="3">SDR family oxidoreductase</fullName>
        <ecNumber evidence="3">1.1.-.-</ecNumber>
    </submittedName>
</protein>
<sequence>MTDNSLVGRVAVVTGGTSGIGLGTARLLAERGATVHAVGLGAASVEAIPGVTVSELDVTDGDAVTAFFAGLDSLDILVPAAGISLGEDEQDPVGFAAVIDVNLLAAHRCCHAARELLFQDGGSIVLIASMYSVFGSSVSPAYAASKGGIVQLTKSLCQTYAPHGVRVNAVAPGWIETPLLEKTRDVAPEVYAGLLDRTPLNRIGQVDDIGRAIAFLAGPDAAFITGAVLPVDGGYLTV</sequence>
<comment type="similarity">
    <text evidence="1">Belongs to the short-chain dehydrogenases/reductases (SDR) family.</text>
</comment>
<dbReference type="PANTHER" id="PTHR43477:SF1">
    <property type="entry name" value="DIHYDROANTICAPSIN 7-DEHYDROGENASE"/>
    <property type="match status" value="1"/>
</dbReference>
<proteinExistence type="inferred from homology"/>
<dbReference type="Proteomes" id="UP001479933">
    <property type="component" value="Chromosome"/>
</dbReference>
<keyword evidence="4" id="KW-1185">Reference proteome</keyword>
<organism evidence="3 4">
    <name type="scientific">Gordonia hydrophobica</name>
    <dbReference type="NCBI Taxonomy" id="40516"/>
    <lineage>
        <taxon>Bacteria</taxon>
        <taxon>Bacillati</taxon>
        <taxon>Actinomycetota</taxon>
        <taxon>Actinomycetes</taxon>
        <taxon>Mycobacteriales</taxon>
        <taxon>Gordoniaceae</taxon>
        <taxon>Gordonia</taxon>
    </lineage>
</organism>